<sequence>MRMIKLMPTTRLSQVHPYMTTIRLVQFSLLLERKAV</sequence>
<reference evidence="1" key="1">
    <citation type="submission" date="2018-02" db="EMBL/GenBank/DDBJ databases">
        <title>Rhizophora mucronata_Transcriptome.</title>
        <authorList>
            <person name="Meera S.P."/>
            <person name="Sreeshan A."/>
            <person name="Augustine A."/>
        </authorList>
    </citation>
    <scope>NUCLEOTIDE SEQUENCE</scope>
    <source>
        <tissue evidence="1">Leaf</tissue>
    </source>
</reference>
<dbReference type="EMBL" id="GGEC01070020">
    <property type="protein sequence ID" value="MBX50504.1"/>
    <property type="molecule type" value="Transcribed_RNA"/>
</dbReference>
<accession>A0A2P2P6W9</accession>
<organism evidence="1">
    <name type="scientific">Rhizophora mucronata</name>
    <name type="common">Asiatic mangrove</name>
    <dbReference type="NCBI Taxonomy" id="61149"/>
    <lineage>
        <taxon>Eukaryota</taxon>
        <taxon>Viridiplantae</taxon>
        <taxon>Streptophyta</taxon>
        <taxon>Embryophyta</taxon>
        <taxon>Tracheophyta</taxon>
        <taxon>Spermatophyta</taxon>
        <taxon>Magnoliopsida</taxon>
        <taxon>eudicotyledons</taxon>
        <taxon>Gunneridae</taxon>
        <taxon>Pentapetalae</taxon>
        <taxon>rosids</taxon>
        <taxon>fabids</taxon>
        <taxon>Malpighiales</taxon>
        <taxon>Rhizophoraceae</taxon>
        <taxon>Rhizophora</taxon>
    </lineage>
</organism>
<name>A0A2P2P6W9_RHIMU</name>
<evidence type="ECO:0000313" key="1">
    <source>
        <dbReference type="EMBL" id="MBX50504.1"/>
    </source>
</evidence>
<protein>
    <submittedName>
        <fullName evidence="1">Uncharacterized protein</fullName>
    </submittedName>
</protein>
<dbReference type="AlphaFoldDB" id="A0A2P2P6W9"/>
<proteinExistence type="predicted"/>